<reference evidence="2 3" key="1">
    <citation type="submission" date="2017-11" db="EMBL/GenBank/DDBJ databases">
        <title>Draft genome sequence of environmental isolate Aeromonas lusitania sp. nov. MDC 2473.</title>
        <authorList>
            <person name="Colston S.M."/>
            <person name="Navarro A."/>
            <person name="Martinez-Murcia A.J."/>
            <person name="Graf J."/>
        </authorList>
    </citation>
    <scope>NUCLEOTIDE SEQUENCE [LARGE SCALE GENOMIC DNA]</scope>
    <source>
        <strain evidence="2 3">MDC 2473</strain>
    </source>
</reference>
<evidence type="ECO:0000259" key="1">
    <source>
        <dbReference type="Pfam" id="PF01370"/>
    </source>
</evidence>
<dbReference type="Gene3D" id="3.40.50.720">
    <property type="entry name" value="NAD(P)-binding Rossmann-like Domain"/>
    <property type="match status" value="1"/>
</dbReference>
<dbReference type="InterPro" id="IPR036291">
    <property type="entry name" value="NAD(P)-bd_dom_sf"/>
</dbReference>
<dbReference type="Proteomes" id="UP000232060">
    <property type="component" value="Unassembled WGS sequence"/>
</dbReference>
<name>A0A2M8HA79_9GAMM</name>
<dbReference type="AlphaFoldDB" id="A0A2M8HA79"/>
<sequence length="322" mass="35988">MKIAVLGATSFIAQELIREWVTCQAKHEVHLYARDVSKVAEFIGKLNTSSVNAGNFKLASFPNECSYDAVINFIGAGDPAKAKAMSASIMSVTERYDDLVLAYLEQHPNCKYIFLSSGAAYGNDFSQPATQDKPTIFNVNGDISAEKYGLAKFITEIKHRCLPELSIIDVRVFNFFSRHQDLSARFFIADLLRAIELKQVCQVNPEPMVRDYLHPADFKQIIECLLNAPKINLAVDCYSAGEIDKLSLLDELKEKFGLNFFLTEKTEIVAATGNKVNYYSKNTKLSEFGYKPQYTSLEGILVEVNAILNNEQSQQAVNAPHD</sequence>
<dbReference type="EMBL" id="PGCP01000013">
    <property type="protein sequence ID" value="PJC93486.1"/>
    <property type="molecule type" value="Genomic_DNA"/>
</dbReference>
<dbReference type="SUPFAM" id="SSF51735">
    <property type="entry name" value="NAD(P)-binding Rossmann-fold domains"/>
    <property type="match status" value="1"/>
</dbReference>
<comment type="caution">
    <text evidence="2">The sequence shown here is derived from an EMBL/GenBank/DDBJ whole genome shotgun (WGS) entry which is preliminary data.</text>
</comment>
<accession>A0A2M8HA79</accession>
<evidence type="ECO:0000313" key="2">
    <source>
        <dbReference type="EMBL" id="PJC93486.1"/>
    </source>
</evidence>
<organism evidence="2 3">
    <name type="scientific">Aeromonas lusitana</name>
    <dbReference type="NCBI Taxonomy" id="931529"/>
    <lineage>
        <taxon>Bacteria</taxon>
        <taxon>Pseudomonadati</taxon>
        <taxon>Pseudomonadota</taxon>
        <taxon>Gammaproteobacteria</taxon>
        <taxon>Aeromonadales</taxon>
        <taxon>Aeromonadaceae</taxon>
        <taxon>Aeromonas</taxon>
    </lineage>
</organism>
<proteinExistence type="predicted"/>
<protein>
    <submittedName>
        <fullName evidence="2">Epimerase</fullName>
    </submittedName>
</protein>
<feature type="domain" description="NAD-dependent epimerase/dehydratase" evidence="1">
    <location>
        <begin position="3"/>
        <end position="230"/>
    </location>
</feature>
<dbReference type="Pfam" id="PF01370">
    <property type="entry name" value="Epimerase"/>
    <property type="match status" value="1"/>
</dbReference>
<keyword evidence="3" id="KW-1185">Reference proteome</keyword>
<evidence type="ECO:0000313" key="3">
    <source>
        <dbReference type="Proteomes" id="UP000232060"/>
    </source>
</evidence>
<dbReference type="InterPro" id="IPR001509">
    <property type="entry name" value="Epimerase_deHydtase"/>
</dbReference>
<dbReference type="OrthoDB" id="2565354at2"/>
<gene>
    <name evidence="2" type="ORF">CUC44_09640</name>
</gene>
<dbReference type="RefSeq" id="WP_100859746.1">
    <property type="nucleotide sequence ID" value="NZ_PGCP01000013.1"/>
</dbReference>